<dbReference type="GO" id="GO:0005938">
    <property type="term" value="C:cell cortex"/>
    <property type="evidence" value="ECO:0007669"/>
    <property type="project" value="TreeGrafter"/>
</dbReference>
<dbReference type="SMART" id="SM00228">
    <property type="entry name" value="PDZ"/>
    <property type="match status" value="1"/>
</dbReference>
<proteinExistence type="predicted"/>
<dbReference type="GO" id="GO:0007098">
    <property type="term" value="P:centrosome cycle"/>
    <property type="evidence" value="ECO:0007669"/>
    <property type="project" value="TreeGrafter"/>
</dbReference>
<dbReference type="AlphaFoldDB" id="A0A834UIK2"/>
<dbReference type="GO" id="GO:0016324">
    <property type="term" value="C:apical plasma membrane"/>
    <property type="evidence" value="ECO:0007669"/>
    <property type="project" value="TreeGrafter"/>
</dbReference>
<reference evidence="3" key="1">
    <citation type="submission" date="2020-08" db="EMBL/GenBank/DDBJ databases">
        <authorList>
            <person name="Shumante A."/>
            <person name="Zimin A.V."/>
            <person name="Puiu D."/>
            <person name="Salzberg S.L."/>
        </authorList>
    </citation>
    <scope>NUCLEOTIDE SEQUENCE</scope>
    <source>
        <strain evidence="3">WC2-LM</strain>
        <tissue evidence="3">Liver</tissue>
    </source>
</reference>
<dbReference type="PANTHER" id="PTHR14102:SF12">
    <property type="entry name" value="CDNA SEQUENCE BC034090"/>
    <property type="match status" value="1"/>
</dbReference>
<feature type="region of interest" description="Disordered" evidence="1">
    <location>
        <begin position="31"/>
        <end position="81"/>
    </location>
</feature>
<accession>A0A834UIK2</accession>
<dbReference type="EMBL" id="WJEC01008809">
    <property type="protein sequence ID" value="KAF7459973.1"/>
    <property type="molecule type" value="Genomic_DNA"/>
</dbReference>
<gene>
    <name evidence="3" type="ORF">GHT09_019959</name>
</gene>
<dbReference type="PROSITE" id="PS50106">
    <property type="entry name" value="PDZ"/>
    <property type="match status" value="1"/>
</dbReference>
<dbReference type="Proteomes" id="UP000662637">
    <property type="component" value="Unassembled WGS sequence"/>
</dbReference>
<dbReference type="SUPFAM" id="SSF50156">
    <property type="entry name" value="PDZ domain-like"/>
    <property type="match status" value="1"/>
</dbReference>
<dbReference type="Pfam" id="PF00595">
    <property type="entry name" value="PDZ"/>
    <property type="match status" value="1"/>
</dbReference>
<protein>
    <recommendedName>
        <fullName evidence="2">PDZ domain-containing protein</fullName>
    </recommendedName>
</protein>
<feature type="compositionally biased region" description="Acidic residues" evidence="1">
    <location>
        <begin position="31"/>
        <end position="40"/>
    </location>
</feature>
<dbReference type="FunFam" id="2.30.42.10:FF:000215">
    <property type="entry name" value="uncharacterized protein KIAA1614 homolog"/>
    <property type="match status" value="1"/>
</dbReference>
<evidence type="ECO:0000256" key="1">
    <source>
        <dbReference type="SAM" id="MobiDB-lite"/>
    </source>
</evidence>
<dbReference type="Gene3D" id="2.30.42.10">
    <property type="match status" value="1"/>
</dbReference>
<dbReference type="InterPro" id="IPR036034">
    <property type="entry name" value="PDZ_sf"/>
</dbReference>
<dbReference type="PANTHER" id="PTHR14102">
    <property type="entry name" value="PAR-6-RELATED"/>
    <property type="match status" value="1"/>
</dbReference>
<dbReference type="InterPro" id="IPR001478">
    <property type="entry name" value="PDZ"/>
</dbReference>
<evidence type="ECO:0000313" key="4">
    <source>
        <dbReference type="Proteomes" id="UP000662637"/>
    </source>
</evidence>
<name>A0A834UIK2_MARMO</name>
<dbReference type="GO" id="GO:0007163">
    <property type="term" value="P:establishment or maintenance of cell polarity"/>
    <property type="evidence" value="ECO:0007669"/>
    <property type="project" value="TreeGrafter"/>
</dbReference>
<comment type="caution">
    <text evidence="3">The sequence shown here is derived from an EMBL/GenBank/DDBJ whole genome shotgun (WGS) entry which is preliminary data.</text>
</comment>
<evidence type="ECO:0000313" key="3">
    <source>
        <dbReference type="EMBL" id="KAF7459973.1"/>
    </source>
</evidence>
<dbReference type="GO" id="GO:0005634">
    <property type="term" value="C:nucleus"/>
    <property type="evidence" value="ECO:0007669"/>
    <property type="project" value="TreeGrafter"/>
</dbReference>
<dbReference type="InterPro" id="IPR051741">
    <property type="entry name" value="PAR6_homolog"/>
</dbReference>
<feature type="domain" description="PDZ" evidence="2">
    <location>
        <begin position="222"/>
        <end position="292"/>
    </location>
</feature>
<sequence>MAFAGGFQGPLSLADTIVNSMGITLSLASEELESSQDLEEGLQRTESSSGGHMPPGASPEANAGPRVPPATASEANKKRSSGLASALGLKKLLSVLGQTSRPKLSKSRSYSVEQLQPAVPSPASHTSTSKVKRAPSLQSLHLVSPSHQHRKASSFQNLHSLLSGKGDRSSLYLVEGPGDSSARGRLAKAPPRRALSVEDVGAPSLPRTVGRVVEVFPDGTSQLQLQRSSEGTFGFCVASGNGRRDSGLYVQEMADLDTAKLYSGLLGVGDEILEVNGAKVAGLGLAHVQELLAHSESLSLRVLRQRPIPR</sequence>
<organism evidence="3 4">
    <name type="scientific">Marmota monax</name>
    <name type="common">Woodchuck</name>
    <dbReference type="NCBI Taxonomy" id="9995"/>
    <lineage>
        <taxon>Eukaryota</taxon>
        <taxon>Metazoa</taxon>
        <taxon>Chordata</taxon>
        <taxon>Craniata</taxon>
        <taxon>Vertebrata</taxon>
        <taxon>Euteleostomi</taxon>
        <taxon>Mammalia</taxon>
        <taxon>Eutheria</taxon>
        <taxon>Euarchontoglires</taxon>
        <taxon>Glires</taxon>
        <taxon>Rodentia</taxon>
        <taxon>Sciuromorpha</taxon>
        <taxon>Sciuridae</taxon>
        <taxon>Xerinae</taxon>
        <taxon>Marmotini</taxon>
        <taxon>Marmota</taxon>
    </lineage>
</organism>
<feature type="compositionally biased region" description="Polar residues" evidence="1">
    <location>
        <begin position="98"/>
        <end position="114"/>
    </location>
</feature>
<dbReference type="GO" id="GO:0060341">
    <property type="term" value="P:regulation of cellular localization"/>
    <property type="evidence" value="ECO:0007669"/>
    <property type="project" value="TreeGrafter"/>
</dbReference>
<evidence type="ECO:0000259" key="2">
    <source>
        <dbReference type="PROSITE" id="PS50106"/>
    </source>
</evidence>
<feature type="region of interest" description="Disordered" evidence="1">
    <location>
        <begin position="98"/>
        <end position="133"/>
    </location>
</feature>